<dbReference type="RefSeq" id="WP_313272136.1">
    <property type="nucleotide sequence ID" value="NZ_JASXSX010000001.1"/>
</dbReference>
<evidence type="ECO:0000256" key="2">
    <source>
        <dbReference type="ARBA" id="ARBA00023235"/>
    </source>
</evidence>
<organism evidence="3 4">
    <name type="scientific">Gleimia hominis</name>
    <dbReference type="NCBI Taxonomy" id="595468"/>
    <lineage>
        <taxon>Bacteria</taxon>
        <taxon>Bacillati</taxon>
        <taxon>Actinomycetota</taxon>
        <taxon>Actinomycetes</taxon>
        <taxon>Actinomycetales</taxon>
        <taxon>Actinomycetaceae</taxon>
        <taxon>Gleimia</taxon>
    </lineage>
</organism>
<comment type="caution">
    <text evidence="3">The sequence shown here is derived from an EMBL/GenBank/DDBJ whole genome shotgun (WGS) entry which is preliminary data.</text>
</comment>
<dbReference type="PANTHER" id="PTHR15108">
    <property type="entry name" value="N-ACYLGLUCOSAMINE-2-EPIMERASE"/>
    <property type="match status" value="1"/>
</dbReference>
<keyword evidence="2" id="KW-0413">Isomerase</keyword>
<evidence type="ECO:0000313" key="4">
    <source>
        <dbReference type="Proteomes" id="UP001247542"/>
    </source>
</evidence>
<name>A0ABU3I953_9ACTO</name>
<dbReference type="InterPro" id="IPR010819">
    <property type="entry name" value="AGE/CE"/>
</dbReference>
<evidence type="ECO:0000313" key="3">
    <source>
        <dbReference type="EMBL" id="MDT3766907.1"/>
    </source>
</evidence>
<protein>
    <submittedName>
        <fullName evidence="3">AGE family epimerase/isomerase</fullName>
    </submittedName>
</protein>
<dbReference type="Pfam" id="PF07221">
    <property type="entry name" value="GlcNAc_2-epim"/>
    <property type="match status" value="1"/>
</dbReference>
<evidence type="ECO:0000256" key="1">
    <source>
        <dbReference type="ARBA" id="ARBA00008558"/>
    </source>
</evidence>
<keyword evidence="4" id="KW-1185">Reference proteome</keyword>
<accession>A0ABU3I953</accession>
<reference evidence="3 4" key="1">
    <citation type="submission" date="2023-06" db="EMBL/GenBank/DDBJ databases">
        <title>Draft genome sequence of Gleimia hominis type strain CCUG 57540T.</title>
        <authorList>
            <person name="Salva-Serra F."/>
            <person name="Cardew S."/>
            <person name="Jensie Markopoulos S."/>
            <person name="Ohlen M."/>
            <person name="Inganas E."/>
            <person name="Svensson-Stadler L."/>
            <person name="Moore E.R.B."/>
        </authorList>
    </citation>
    <scope>NUCLEOTIDE SEQUENCE [LARGE SCALE GENOMIC DNA]</scope>
    <source>
        <strain evidence="3 4">CCUG 57540</strain>
    </source>
</reference>
<dbReference type="SUPFAM" id="SSF48208">
    <property type="entry name" value="Six-hairpin glycosidases"/>
    <property type="match status" value="1"/>
</dbReference>
<gene>
    <name evidence="3" type="ORF">QS713_02355</name>
</gene>
<dbReference type="InterPro" id="IPR008928">
    <property type="entry name" value="6-hairpin_glycosidase_sf"/>
</dbReference>
<proteinExistence type="inferred from homology"/>
<comment type="similarity">
    <text evidence="1">Belongs to the N-acylglucosamine 2-epimerase family.</text>
</comment>
<sequence length="443" mass="50712">MSWLDSIEHNRWLSKHLQALVETGRSAMVPTGFGMLNPDGSIDKTRPVDLAATARFTYVFCLATELGIPGSRKYADHGVRCLRKYFKDPEFDGWFFAIEHQPDADGNGVPHGEDGAWKRQYSNAFLLLAAASATVANRPGGNELLLEAMRDQEAHWWDETVDRVRARYNRDYSELADYRGMDSNLHTTEAYLAVAEVMDDPVWIDRATAILRFVYEEASNNDWRVGEHYDSNWEPLRNYPGHSRGVQHFPNAVVIGHQMEWARLAVHVRAANKTIGRTSPDWLLELSQEMFERARVDGWRRNGKPGFVYSVDFEGNVVDASRMQWIVSEGIAATIALRQAVLDDGGSIGSVEHYDHHYRSWLDYVEEYVIEQPGYWHRCLSEDNEVTESYLPGLKDNYHAVQALLMPRLPLWPPFAAAISRGLLDKPHQPEREAKGWRLGRRR</sequence>
<dbReference type="EMBL" id="JASXSX010000001">
    <property type="protein sequence ID" value="MDT3766907.1"/>
    <property type="molecule type" value="Genomic_DNA"/>
</dbReference>
<dbReference type="Proteomes" id="UP001247542">
    <property type="component" value="Unassembled WGS sequence"/>
</dbReference>
<dbReference type="InterPro" id="IPR012341">
    <property type="entry name" value="6hp_glycosidase-like_sf"/>
</dbReference>
<dbReference type="Gene3D" id="1.50.10.10">
    <property type="match status" value="1"/>
</dbReference>